<evidence type="ECO:0000313" key="1">
    <source>
        <dbReference type="EMBL" id="GET43720.1"/>
    </source>
</evidence>
<evidence type="ECO:0000313" key="2">
    <source>
        <dbReference type="Proteomes" id="UP001050975"/>
    </source>
</evidence>
<proteinExistence type="predicted"/>
<dbReference type="Pfam" id="PF19991">
    <property type="entry name" value="HMA_2"/>
    <property type="match status" value="1"/>
</dbReference>
<sequence length="105" mass="11857">MIQAIHTAVKGRAIYKINQLYGSKSLKTYLERSRLEKAEIKDVSANPLTGNILVLYHPDKTPDEIASLIAESLLNYHSQQEQIETKSYLPKTLQQLTRMVADAEA</sequence>
<accession>A0AAV3XT43</accession>
<name>A0AAV3XT43_9CYAN</name>
<reference evidence="1" key="1">
    <citation type="submission" date="2019-10" db="EMBL/GenBank/DDBJ databases">
        <title>Draft genome sequece of Microseira wollei NIES-4236.</title>
        <authorList>
            <person name="Yamaguchi H."/>
            <person name="Suzuki S."/>
            <person name="Kawachi M."/>
        </authorList>
    </citation>
    <scope>NUCLEOTIDE SEQUENCE</scope>
    <source>
        <strain evidence="1">NIES-4236</strain>
    </source>
</reference>
<dbReference type="RefSeq" id="WP_226592820.1">
    <property type="nucleotide sequence ID" value="NZ_BLAY01000246.1"/>
</dbReference>
<dbReference type="EMBL" id="BLAY01000246">
    <property type="protein sequence ID" value="GET43720.1"/>
    <property type="molecule type" value="Genomic_DNA"/>
</dbReference>
<keyword evidence="2" id="KW-1185">Reference proteome</keyword>
<dbReference type="AlphaFoldDB" id="A0AAV3XT43"/>
<gene>
    <name evidence="1" type="ORF">MiSe_85450</name>
</gene>
<organism evidence="1 2">
    <name type="scientific">Microseira wollei NIES-4236</name>
    <dbReference type="NCBI Taxonomy" id="2530354"/>
    <lineage>
        <taxon>Bacteria</taxon>
        <taxon>Bacillati</taxon>
        <taxon>Cyanobacteriota</taxon>
        <taxon>Cyanophyceae</taxon>
        <taxon>Oscillatoriophycideae</taxon>
        <taxon>Aerosakkonematales</taxon>
        <taxon>Aerosakkonemataceae</taxon>
        <taxon>Microseira</taxon>
    </lineage>
</organism>
<dbReference type="Proteomes" id="UP001050975">
    <property type="component" value="Unassembled WGS sequence"/>
</dbReference>
<comment type="caution">
    <text evidence="1">The sequence shown here is derived from an EMBL/GenBank/DDBJ whole genome shotgun (WGS) entry which is preliminary data.</text>
</comment>
<protein>
    <submittedName>
        <fullName evidence="1">ATPase, E1-E2 type</fullName>
    </submittedName>
</protein>